<dbReference type="SUPFAM" id="SSF56436">
    <property type="entry name" value="C-type lectin-like"/>
    <property type="match status" value="1"/>
</dbReference>
<name>A0A8S3RBG8_MYTED</name>
<dbReference type="InterPro" id="IPR016187">
    <property type="entry name" value="CTDL_fold"/>
</dbReference>
<dbReference type="EMBL" id="CAJPWZ010000889">
    <property type="protein sequence ID" value="CAG2202435.1"/>
    <property type="molecule type" value="Genomic_DNA"/>
</dbReference>
<keyword evidence="4" id="KW-1185">Reference proteome</keyword>
<gene>
    <name evidence="3" type="ORF">MEDL_16998</name>
</gene>
<proteinExistence type="predicted"/>
<evidence type="ECO:0000313" key="4">
    <source>
        <dbReference type="Proteomes" id="UP000683360"/>
    </source>
</evidence>
<dbReference type="CDD" id="cd00037">
    <property type="entry name" value="CLECT"/>
    <property type="match status" value="1"/>
</dbReference>
<dbReference type="InterPro" id="IPR016186">
    <property type="entry name" value="C-type_lectin-like/link_sf"/>
</dbReference>
<dbReference type="Gene3D" id="3.10.100.10">
    <property type="entry name" value="Mannose-Binding Protein A, subunit A"/>
    <property type="match status" value="1"/>
</dbReference>
<organism evidence="3 4">
    <name type="scientific">Mytilus edulis</name>
    <name type="common">Blue mussel</name>
    <dbReference type="NCBI Taxonomy" id="6550"/>
    <lineage>
        <taxon>Eukaryota</taxon>
        <taxon>Metazoa</taxon>
        <taxon>Spiralia</taxon>
        <taxon>Lophotrochozoa</taxon>
        <taxon>Mollusca</taxon>
        <taxon>Bivalvia</taxon>
        <taxon>Autobranchia</taxon>
        <taxon>Pteriomorphia</taxon>
        <taxon>Mytilida</taxon>
        <taxon>Mytiloidea</taxon>
        <taxon>Mytilidae</taxon>
        <taxon>Mytilinae</taxon>
        <taxon>Mytilus</taxon>
    </lineage>
</organism>
<sequence>MIVTGFVILLMWNLIACIQDMRFKELYPSTHWRFSDTAFYLFQQPSTALEVCTVICAQNPVCRAVFIDQDVCFGISTLMSASSMHSKVRTFVKQPSNDQYFELYVGASDGSTEDEWKWVSVTTASDFFYWRKGQPNNEDTQYPNKTANCGAVYPNDDLELQDEYCYHEKRFICEM</sequence>
<reference evidence="3" key="1">
    <citation type="submission" date="2021-03" db="EMBL/GenBank/DDBJ databases">
        <authorList>
            <person name="Bekaert M."/>
        </authorList>
    </citation>
    <scope>NUCLEOTIDE SEQUENCE</scope>
</reference>
<accession>A0A8S3RBG8</accession>
<feature type="domain" description="C-type lectin" evidence="2">
    <location>
        <begin position="34"/>
        <end position="174"/>
    </location>
</feature>
<evidence type="ECO:0000256" key="1">
    <source>
        <dbReference type="SAM" id="SignalP"/>
    </source>
</evidence>
<dbReference type="InterPro" id="IPR001304">
    <property type="entry name" value="C-type_lectin-like"/>
</dbReference>
<evidence type="ECO:0000259" key="2">
    <source>
        <dbReference type="PROSITE" id="PS50041"/>
    </source>
</evidence>
<dbReference type="Pfam" id="PF00059">
    <property type="entry name" value="Lectin_C"/>
    <property type="match status" value="1"/>
</dbReference>
<feature type="signal peptide" evidence="1">
    <location>
        <begin position="1"/>
        <end position="17"/>
    </location>
</feature>
<dbReference type="AlphaFoldDB" id="A0A8S3RBG8"/>
<dbReference type="SMART" id="SM00034">
    <property type="entry name" value="CLECT"/>
    <property type="match status" value="1"/>
</dbReference>
<feature type="chain" id="PRO_5035763272" description="C-type lectin domain-containing protein" evidence="1">
    <location>
        <begin position="18"/>
        <end position="175"/>
    </location>
</feature>
<protein>
    <recommendedName>
        <fullName evidence="2">C-type lectin domain-containing protein</fullName>
    </recommendedName>
</protein>
<evidence type="ECO:0000313" key="3">
    <source>
        <dbReference type="EMBL" id="CAG2202435.1"/>
    </source>
</evidence>
<keyword evidence="1" id="KW-0732">Signal</keyword>
<comment type="caution">
    <text evidence="3">The sequence shown here is derived from an EMBL/GenBank/DDBJ whole genome shotgun (WGS) entry which is preliminary data.</text>
</comment>
<dbReference type="Proteomes" id="UP000683360">
    <property type="component" value="Unassembled WGS sequence"/>
</dbReference>
<dbReference type="PROSITE" id="PS50041">
    <property type="entry name" value="C_TYPE_LECTIN_2"/>
    <property type="match status" value="1"/>
</dbReference>